<dbReference type="InterPro" id="IPR017449">
    <property type="entry name" value="Pro-tRNA_synth_II"/>
</dbReference>
<dbReference type="SUPFAM" id="SSF64586">
    <property type="entry name" value="C-terminal domain of ProRS"/>
    <property type="match status" value="1"/>
</dbReference>
<dbReference type="PANTHER" id="PTHR43382:SF3">
    <property type="entry name" value="PROLINE--TRNA LIGASE, CHLOROPLASTIC_MITOCHONDRIAL"/>
    <property type="match status" value="1"/>
</dbReference>
<evidence type="ECO:0000259" key="2">
    <source>
        <dbReference type="SMART" id="SM00946"/>
    </source>
</evidence>
<proteinExistence type="predicted"/>
<comment type="caution">
    <text evidence="3">The sequence shown here is derived from an EMBL/GenBank/DDBJ whole genome shotgun (WGS) entry which is preliminary data.</text>
</comment>
<accession>A0A7J9IEL6</accession>
<dbReference type="OrthoDB" id="1350766at2759"/>
<dbReference type="GO" id="GO:0017101">
    <property type="term" value="C:aminoacyl-tRNA synthetase multienzyme complex"/>
    <property type="evidence" value="ECO:0007669"/>
    <property type="project" value="TreeGrafter"/>
</dbReference>
<dbReference type="GO" id="GO:0005739">
    <property type="term" value="C:mitochondrion"/>
    <property type="evidence" value="ECO:0007669"/>
    <property type="project" value="TreeGrafter"/>
</dbReference>
<organism evidence="3 4">
    <name type="scientific">Gossypium harknessii</name>
    <dbReference type="NCBI Taxonomy" id="34285"/>
    <lineage>
        <taxon>Eukaryota</taxon>
        <taxon>Viridiplantae</taxon>
        <taxon>Streptophyta</taxon>
        <taxon>Embryophyta</taxon>
        <taxon>Tracheophyta</taxon>
        <taxon>Spermatophyta</taxon>
        <taxon>Magnoliopsida</taxon>
        <taxon>eudicotyledons</taxon>
        <taxon>Gunneridae</taxon>
        <taxon>Pentapetalae</taxon>
        <taxon>rosids</taxon>
        <taxon>malvids</taxon>
        <taxon>Malvales</taxon>
        <taxon>Malvaceae</taxon>
        <taxon>Malvoideae</taxon>
        <taxon>Gossypium</taxon>
    </lineage>
</organism>
<dbReference type="PANTHER" id="PTHR43382">
    <property type="entry name" value="PROLYL-TRNA SYNTHETASE"/>
    <property type="match status" value="1"/>
</dbReference>
<dbReference type="GO" id="GO:0004827">
    <property type="term" value="F:proline-tRNA ligase activity"/>
    <property type="evidence" value="ECO:0007669"/>
    <property type="project" value="UniProtKB-EC"/>
</dbReference>
<dbReference type="GO" id="GO:0005524">
    <property type="term" value="F:ATP binding"/>
    <property type="evidence" value="ECO:0007669"/>
    <property type="project" value="InterPro"/>
</dbReference>
<dbReference type="InterPro" id="IPR004154">
    <property type="entry name" value="Anticodon-bd"/>
</dbReference>
<dbReference type="CDD" id="cd00862">
    <property type="entry name" value="ProRS_anticodon_zinc"/>
    <property type="match status" value="1"/>
</dbReference>
<evidence type="ECO:0000313" key="4">
    <source>
        <dbReference type="Proteomes" id="UP000593560"/>
    </source>
</evidence>
<dbReference type="Gene3D" id="3.40.50.800">
    <property type="entry name" value="Anticodon-binding domain"/>
    <property type="match status" value="1"/>
</dbReference>
<dbReference type="Proteomes" id="UP000593560">
    <property type="component" value="Unassembled WGS sequence"/>
</dbReference>
<dbReference type="Pfam" id="PF03129">
    <property type="entry name" value="HGTP_anticodon"/>
    <property type="match status" value="1"/>
</dbReference>
<dbReference type="Gene3D" id="3.30.110.30">
    <property type="entry name" value="C-terminal domain of ProRS"/>
    <property type="match status" value="1"/>
</dbReference>
<evidence type="ECO:0000313" key="3">
    <source>
        <dbReference type="EMBL" id="MBA0820044.1"/>
    </source>
</evidence>
<dbReference type="InterPro" id="IPR016061">
    <property type="entry name" value="Pro-tRNA_ligase_II_C"/>
</dbReference>
<dbReference type="EMBL" id="JABFAD010333015">
    <property type="protein sequence ID" value="MBA0820044.1"/>
    <property type="molecule type" value="Genomic_DNA"/>
</dbReference>
<keyword evidence="4" id="KW-1185">Reference proteome</keyword>
<dbReference type="SMART" id="SM00946">
    <property type="entry name" value="ProRS-C_1"/>
    <property type="match status" value="1"/>
</dbReference>
<dbReference type="FunFam" id="3.30.110.30:FF:000004">
    <property type="entry name" value="Proline--tRNA ligase, chloroplastic/mitochondrial"/>
    <property type="match status" value="1"/>
</dbReference>
<reference evidence="3 4" key="1">
    <citation type="journal article" date="2019" name="Genome Biol. Evol.">
        <title>Insights into the evolution of the New World diploid cottons (Gossypium, subgenus Houzingenia) based on genome sequencing.</title>
        <authorList>
            <person name="Grover C.E."/>
            <person name="Arick M.A. 2nd"/>
            <person name="Thrash A."/>
            <person name="Conover J.L."/>
            <person name="Sanders W.S."/>
            <person name="Peterson D.G."/>
            <person name="Frelichowski J.E."/>
            <person name="Scheffler J.A."/>
            <person name="Scheffler B.E."/>
            <person name="Wendel J.F."/>
        </authorList>
    </citation>
    <scope>NUCLEOTIDE SEQUENCE [LARGE SCALE GENOMIC DNA]</scope>
    <source>
        <strain evidence="3">0</strain>
        <tissue evidence="3">Leaf</tissue>
    </source>
</reference>
<dbReference type="AlphaFoldDB" id="A0A7J9IEL6"/>
<dbReference type="GO" id="GO:0006433">
    <property type="term" value="P:prolyl-tRNA aminoacylation"/>
    <property type="evidence" value="ECO:0007669"/>
    <property type="project" value="InterPro"/>
</dbReference>
<name>A0A7J9IEL6_9ROSI</name>
<dbReference type="GO" id="GO:0009570">
    <property type="term" value="C:chloroplast stroma"/>
    <property type="evidence" value="ECO:0007669"/>
    <property type="project" value="TreeGrafter"/>
</dbReference>
<evidence type="ECO:0000256" key="1">
    <source>
        <dbReference type="ARBA" id="ARBA00012831"/>
    </source>
</evidence>
<dbReference type="InterPro" id="IPR004499">
    <property type="entry name" value="Pro-tRNA-ligase_IIa_arc-type"/>
</dbReference>
<dbReference type="FunFam" id="3.40.50.800:FF:000016">
    <property type="entry name" value="Proline--tRNA ligase, chloroplastic/mitochondrial"/>
    <property type="match status" value="1"/>
</dbReference>
<dbReference type="InterPro" id="IPR036621">
    <property type="entry name" value="Anticodon-bd_dom_sf"/>
</dbReference>
<feature type="domain" description="Proline-tRNA ligase class II C-terminal" evidence="2">
    <location>
        <begin position="198"/>
        <end position="264"/>
    </location>
</feature>
<gene>
    <name evidence="3" type="ORF">Gohar_027940</name>
</gene>
<sequence length="264" mass="29427">MSTIRFQVVIVPIWKKVDEKTGVLDAASSVAETLKNAGLKVKLDDTDQRTPGWKFNFWEMKGVPLRIEIGPRDVSSGSVVISRRDIPGKQGKVFGISMEPSILEAYVKDRLDEIQSSLLQRAISFRDRCSSDRSNGSCLLHGCILVSIALGSFNFLESFTEFFELNRIHMLPCTLDFFALISNASWTLCSNIVDVSSYEELKEAISLGKWARGPWSARDADELRIKEEAGATIRCFPFEQPQGTKACLMTGKPADEVAIFAKSY</sequence>
<dbReference type="SUPFAM" id="SSF52954">
    <property type="entry name" value="Class II aaRS ABD-related"/>
    <property type="match status" value="1"/>
</dbReference>
<dbReference type="Pfam" id="PF09180">
    <property type="entry name" value="ProRS-C_1"/>
    <property type="match status" value="1"/>
</dbReference>
<dbReference type="EC" id="6.1.1.15" evidence="1"/>
<protein>
    <recommendedName>
        <fullName evidence="1">proline--tRNA ligase</fullName>
        <ecNumber evidence="1">6.1.1.15</ecNumber>
    </recommendedName>
</protein>